<evidence type="ECO:0000256" key="4">
    <source>
        <dbReference type="ARBA" id="ARBA00022827"/>
    </source>
</evidence>
<keyword evidence="4" id="KW-0274">FAD</keyword>
<dbReference type="Proteomes" id="UP000831485">
    <property type="component" value="Chromosome"/>
</dbReference>
<evidence type="ECO:0000259" key="8">
    <source>
        <dbReference type="Pfam" id="PF16901"/>
    </source>
</evidence>
<evidence type="ECO:0000313" key="11">
    <source>
        <dbReference type="Proteomes" id="UP000568888"/>
    </source>
</evidence>
<gene>
    <name evidence="9" type="ORF">GMPD_34050</name>
    <name evidence="10" type="ORF">M1B72_17155</name>
</gene>
<dbReference type="PANTHER" id="PTHR11985:SF15">
    <property type="entry name" value="GLYCEROL-3-PHOSPHATE DEHYDROGENASE, MITOCHONDRIAL"/>
    <property type="match status" value="1"/>
</dbReference>
<dbReference type="EMBL" id="BLXY01000009">
    <property type="protein sequence ID" value="GFO65486.1"/>
    <property type="molecule type" value="Genomic_DNA"/>
</dbReference>
<comment type="similarity">
    <text evidence="2 6">Belongs to the FAD-dependent glycerol-3-phosphate dehydrogenase family.</text>
</comment>
<dbReference type="SUPFAM" id="SSF51905">
    <property type="entry name" value="FAD/NAD(P)-binding domain"/>
    <property type="match status" value="1"/>
</dbReference>
<name>A0A6V8MZ27_9BACT</name>
<evidence type="ECO:0000313" key="9">
    <source>
        <dbReference type="EMBL" id="GFO65486.1"/>
    </source>
</evidence>
<dbReference type="PANTHER" id="PTHR11985">
    <property type="entry name" value="GLYCEROL-3-PHOSPHATE DEHYDROGENASE"/>
    <property type="match status" value="1"/>
</dbReference>
<reference evidence="9" key="2">
    <citation type="journal article" date="2021" name="Int. J. Syst. Evol. Microbiol.">
        <title>Geomonas silvestris sp. nov., Geomonas paludis sp. nov. and Geomonas limicola sp. nov., isolated from terrestrial environments, and emended description of the genus Geomonas.</title>
        <authorList>
            <person name="Itoh H."/>
            <person name="Xu Z."/>
            <person name="Masuda Y."/>
            <person name="Ushijima N."/>
            <person name="Hayakawa C."/>
            <person name="Shiratori Y."/>
            <person name="Senoo K."/>
        </authorList>
    </citation>
    <scope>NUCLEOTIDE SEQUENCE</scope>
    <source>
        <strain evidence="9">Red736</strain>
    </source>
</reference>
<evidence type="ECO:0000256" key="2">
    <source>
        <dbReference type="ARBA" id="ARBA00007330"/>
    </source>
</evidence>
<dbReference type="PROSITE" id="PS00978">
    <property type="entry name" value="FAD_G3PDH_2"/>
    <property type="match status" value="1"/>
</dbReference>
<evidence type="ECO:0000313" key="12">
    <source>
        <dbReference type="Proteomes" id="UP000831485"/>
    </source>
</evidence>
<sequence>MTDRNANLEILKSGRTFDMLVIGGGATGCGIAVDAANRGLSVALVERGDFGCGTSSKSTKLIHGGVRYLESAVLHRDRVQFNLVRDGLHERNILLKIAPHLCHRLTLVTPLYGLAQVPYVWAGLKLYDLLAGEAGLGHSRFVGRGEILRRFPMIRSEGLKGGVQYYDGQFNDVRMNVALAQTAAREGAVVGNYVEVVALMREKGRVAGAVVRDPLVGASWQIRARCVVNACGSSADIVRRLDDPTAASLLRVSRGIHIILPGRFAPVGAGVMIPKTDDGRVLFVLPWEGNCLVGTTEEPAEAGEVPMAREKDVDYLLRHLRRYFNLGAKPADITASWAGLRPLVHDPFTADTAELARDHVVSCSPTGLITIVGGKWTSYRKMALDAVNFAVNNVGLTPQHPCRTDRIMLAGGEHFSEDLLQELERKHGFPPDVTQHLYRSYGDRSPDVALYCQGGHGGRLIQGHPYLKGEVLYATHHEMALRALDFLERRVPLALLDRKAARAAAPEVVALMAAELGWNPERQKRELEEVAYALREV</sequence>
<reference evidence="11" key="1">
    <citation type="submission" date="2020-06" db="EMBL/GenBank/DDBJ databases">
        <title>Draft genomic sequecing of Geomonas sp. Red736.</title>
        <authorList>
            <person name="Itoh H."/>
            <person name="Xu Z.X."/>
            <person name="Ushijima N."/>
            <person name="Masuda Y."/>
            <person name="Shiratori Y."/>
            <person name="Senoo K."/>
        </authorList>
    </citation>
    <scope>NUCLEOTIDE SEQUENCE [LARGE SCALE GENOMIC DNA]</scope>
    <source>
        <strain evidence="11">Red736</strain>
    </source>
</reference>
<dbReference type="InterPro" id="IPR036188">
    <property type="entry name" value="FAD/NAD-bd_sf"/>
</dbReference>
<dbReference type="GO" id="GO:0006072">
    <property type="term" value="P:glycerol-3-phosphate metabolic process"/>
    <property type="evidence" value="ECO:0007669"/>
    <property type="project" value="UniProtKB-UniRule"/>
</dbReference>
<dbReference type="InterPro" id="IPR000447">
    <property type="entry name" value="G3P_DH_FAD-dep"/>
</dbReference>
<dbReference type="PROSITE" id="PS51257">
    <property type="entry name" value="PROKAR_LIPOPROTEIN"/>
    <property type="match status" value="1"/>
</dbReference>
<accession>A0A6V8MZ27</accession>
<dbReference type="Proteomes" id="UP000568888">
    <property type="component" value="Unassembled WGS sequence"/>
</dbReference>
<dbReference type="InterPro" id="IPR006076">
    <property type="entry name" value="FAD-dep_OxRdtase"/>
</dbReference>
<keyword evidence="12" id="KW-1185">Reference proteome</keyword>
<dbReference type="AlphaFoldDB" id="A0A6V8MZ27"/>
<dbReference type="Gene3D" id="3.30.9.10">
    <property type="entry name" value="D-Amino Acid Oxidase, subunit A, domain 2"/>
    <property type="match status" value="1"/>
</dbReference>
<evidence type="ECO:0000256" key="5">
    <source>
        <dbReference type="ARBA" id="ARBA00023002"/>
    </source>
</evidence>
<comment type="catalytic activity">
    <reaction evidence="6">
        <text>a quinone + sn-glycerol 3-phosphate = dihydroxyacetone phosphate + a quinol</text>
        <dbReference type="Rhea" id="RHEA:18977"/>
        <dbReference type="ChEBI" id="CHEBI:24646"/>
        <dbReference type="ChEBI" id="CHEBI:57597"/>
        <dbReference type="ChEBI" id="CHEBI:57642"/>
        <dbReference type="ChEBI" id="CHEBI:132124"/>
        <dbReference type="EC" id="1.1.5.3"/>
    </reaction>
</comment>
<evidence type="ECO:0000256" key="1">
    <source>
        <dbReference type="ARBA" id="ARBA00001974"/>
    </source>
</evidence>
<evidence type="ECO:0000313" key="10">
    <source>
        <dbReference type="EMBL" id="UPU35164.1"/>
    </source>
</evidence>
<protein>
    <recommendedName>
        <fullName evidence="6">Glycerol-3-phosphate dehydrogenase</fullName>
        <ecNumber evidence="6">1.1.5.3</ecNumber>
    </recommendedName>
</protein>
<keyword evidence="5 6" id="KW-0560">Oxidoreductase</keyword>
<dbReference type="Pfam" id="PF01266">
    <property type="entry name" value="DAO"/>
    <property type="match status" value="1"/>
</dbReference>
<proteinExistence type="inferred from homology"/>
<reference evidence="10" key="3">
    <citation type="submission" date="2022-04" db="EMBL/GenBank/DDBJ databases">
        <authorList>
            <person name="Liu G."/>
        </authorList>
    </citation>
    <scope>NUCLEOTIDE SEQUENCE</scope>
    <source>
        <strain evidence="10">RG22</strain>
    </source>
</reference>
<keyword evidence="3 6" id="KW-0285">Flavoprotein</keyword>
<dbReference type="GO" id="GO:0009331">
    <property type="term" value="C:glycerol-3-phosphate dehydrogenase (FAD) complex"/>
    <property type="evidence" value="ECO:0007669"/>
    <property type="project" value="UniProtKB-UniRule"/>
</dbReference>
<dbReference type="Pfam" id="PF16901">
    <property type="entry name" value="DAO_C"/>
    <property type="match status" value="1"/>
</dbReference>
<feature type="domain" description="Alpha-glycerophosphate oxidase C-terminal" evidence="8">
    <location>
        <begin position="402"/>
        <end position="522"/>
    </location>
</feature>
<feature type="domain" description="FAD dependent oxidoreductase" evidence="7">
    <location>
        <begin position="18"/>
        <end position="379"/>
    </location>
</feature>
<dbReference type="RefSeq" id="WP_183349625.1">
    <property type="nucleotide sequence ID" value="NZ_BLXY01000009.1"/>
</dbReference>
<comment type="cofactor">
    <cofactor evidence="1 6">
        <name>FAD</name>
        <dbReference type="ChEBI" id="CHEBI:57692"/>
    </cofactor>
</comment>
<dbReference type="PROSITE" id="PS00977">
    <property type="entry name" value="FAD_G3PDH_1"/>
    <property type="match status" value="1"/>
</dbReference>
<dbReference type="EMBL" id="CP096574">
    <property type="protein sequence ID" value="UPU35164.1"/>
    <property type="molecule type" value="Genomic_DNA"/>
</dbReference>
<dbReference type="EC" id="1.1.5.3" evidence="6"/>
<dbReference type="InterPro" id="IPR031656">
    <property type="entry name" value="DAO_C"/>
</dbReference>
<dbReference type="GO" id="GO:0004368">
    <property type="term" value="F:glycerol-3-phosphate dehydrogenase (quinone) activity"/>
    <property type="evidence" value="ECO:0007669"/>
    <property type="project" value="UniProtKB-EC"/>
</dbReference>
<dbReference type="Gene3D" id="3.50.50.60">
    <property type="entry name" value="FAD/NAD(P)-binding domain"/>
    <property type="match status" value="1"/>
</dbReference>
<evidence type="ECO:0000256" key="6">
    <source>
        <dbReference type="RuleBase" id="RU361217"/>
    </source>
</evidence>
<dbReference type="Gene3D" id="1.10.8.870">
    <property type="entry name" value="Alpha-glycerophosphate oxidase, cap domain"/>
    <property type="match status" value="1"/>
</dbReference>
<evidence type="ECO:0000259" key="7">
    <source>
        <dbReference type="Pfam" id="PF01266"/>
    </source>
</evidence>
<dbReference type="InterPro" id="IPR038299">
    <property type="entry name" value="DAO_C_sf"/>
</dbReference>
<dbReference type="PRINTS" id="PR01001">
    <property type="entry name" value="FADG3PDH"/>
</dbReference>
<evidence type="ECO:0000256" key="3">
    <source>
        <dbReference type="ARBA" id="ARBA00022630"/>
    </source>
</evidence>
<organism evidence="9 11">
    <name type="scientific">Geomonas paludis</name>
    <dbReference type="NCBI Taxonomy" id="2740185"/>
    <lineage>
        <taxon>Bacteria</taxon>
        <taxon>Pseudomonadati</taxon>
        <taxon>Thermodesulfobacteriota</taxon>
        <taxon>Desulfuromonadia</taxon>
        <taxon>Geobacterales</taxon>
        <taxon>Geobacteraceae</taxon>
        <taxon>Geomonas</taxon>
    </lineage>
</organism>